<dbReference type="AlphaFoldDB" id="A0A7T5VB50"/>
<evidence type="ECO:0000313" key="1">
    <source>
        <dbReference type="EMBL" id="QQG64630.1"/>
    </source>
</evidence>
<keyword evidence="2" id="KW-1185">Reference proteome</keyword>
<evidence type="ECO:0000313" key="2">
    <source>
        <dbReference type="Proteomes" id="UP000596092"/>
    </source>
</evidence>
<sequence length="69" mass="7758">MTRRTESARQALDQYCLSKGEPLDTLETGIIDLLTDLLHLARLEGLDAFKLGQTALTHFVVEIEMARMP</sequence>
<accession>A0A7T5VB50</accession>
<reference evidence="1 2" key="1">
    <citation type="submission" date="2020-05" db="EMBL/GenBank/DDBJ databases">
        <title>Complete genome of Desulfobulbus oligotrophicus.</title>
        <authorList>
            <person name="Podar M."/>
        </authorList>
    </citation>
    <scope>NUCLEOTIDE SEQUENCE [LARGE SCALE GENOMIC DNA]</scope>
    <source>
        <strain evidence="1 2">Prop6</strain>
    </source>
</reference>
<proteinExistence type="predicted"/>
<dbReference type="EMBL" id="CP054140">
    <property type="protein sequence ID" value="QQG64630.1"/>
    <property type="molecule type" value="Genomic_DNA"/>
</dbReference>
<dbReference type="KEGG" id="dog:HP555_01515"/>
<name>A0A7T5VB50_9BACT</name>
<dbReference type="Proteomes" id="UP000596092">
    <property type="component" value="Chromosome"/>
</dbReference>
<protein>
    <submittedName>
        <fullName evidence="1">Uncharacterized protein</fullName>
    </submittedName>
</protein>
<organism evidence="1 2">
    <name type="scientific">Desulfobulbus oligotrophicus</name>
    <dbReference type="NCBI Taxonomy" id="1909699"/>
    <lineage>
        <taxon>Bacteria</taxon>
        <taxon>Pseudomonadati</taxon>
        <taxon>Thermodesulfobacteriota</taxon>
        <taxon>Desulfobulbia</taxon>
        <taxon>Desulfobulbales</taxon>
        <taxon>Desulfobulbaceae</taxon>
        <taxon>Desulfobulbus</taxon>
    </lineage>
</organism>
<gene>
    <name evidence="1" type="ORF">HP555_01515</name>
</gene>
<dbReference type="RefSeq" id="WP_199263461.1">
    <property type="nucleotide sequence ID" value="NZ_CP054140.1"/>
</dbReference>